<sequence>MEVTPIYPPVTPFLQVKLDQEVVDYLWKIIDIGKIKNIDFKNKLEGNISQSFLLDDIDQFFYKSVCAPLVKLYREKNHNLGDPVSKNALLGPGSKLVLDKFWANYQYKTEFNPYHNHSGVYSFAIWLKIPYDWEDQKKLPQYSEIKDKSIKAGCFEFEYDDTLGSIANYRYTLSSKFEGYMVFFPAKLRHCVYPFYKTDEPRISIAGNLSYLPN</sequence>
<reference evidence="1 2" key="1">
    <citation type="journal article" date="2018" name="Appl. Environ. Microbiol.">
        <title>Genome rearrangement shapes Prochlorococcus ecological adaptation.</title>
        <authorList>
            <person name="Yan W."/>
            <person name="Wei S."/>
            <person name="Wang Q."/>
            <person name="Xiao X."/>
            <person name="Zeng Q."/>
            <person name="Jiao N."/>
            <person name="Zhang R."/>
        </authorList>
    </citation>
    <scope>NUCLEOTIDE SEQUENCE [LARGE SCALE GENOMIC DNA]</scope>
    <source>
        <strain evidence="1 2">XMU1408</strain>
    </source>
</reference>
<dbReference type="EMBL" id="QJUE01000005">
    <property type="protein sequence ID" value="PYE01128.1"/>
    <property type="molecule type" value="Genomic_DNA"/>
</dbReference>
<comment type="caution">
    <text evidence="1">The sequence shown here is derived from an EMBL/GenBank/DDBJ whole genome shotgun (WGS) entry which is preliminary data.</text>
</comment>
<dbReference type="OrthoDB" id="9783136at2"/>
<dbReference type="AlphaFoldDB" id="A0A318R6X2"/>
<organism evidence="1 2">
    <name type="scientific">Prochlorococcus marinus XMU1408</name>
    <dbReference type="NCBI Taxonomy" id="2213228"/>
    <lineage>
        <taxon>Bacteria</taxon>
        <taxon>Bacillati</taxon>
        <taxon>Cyanobacteriota</taxon>
        <taxon>Cyanophyceae</taxon>
        <taxon>Synechococcales</taxon>
        <taxon>Prochlorococcaceae</taxon>
        <taxon>Prochlorococcus</taxon>
    </lineage>
</organism>
<dbReference type="Gene3D" id="2.60.120.620">
    <property type="entry name" value="q2cbj1_9rhob like domain"/>
    <property type="match status" value="1"/>
</dbReference>
<evidence type="ECO:0000313" key="2">
    <source>
        <dbReference type="Proteomes" id="UP000247807"/>
    </source>
</evidence>
<name>A0A318R6X2_PROMR</name>
<dbReference type="RefSeq" id="WP_158466955.1">
    <property type="nucleotide sequence ID" value="NZ_QJUE01000005.1"/>
</dbReference>
<dbReference type="InterPro" id="IPR012668">
    <property type="entry name" value="CHP02466"/>
</dbReference>
<dbReference type="Proteomes" id="UP000247807">
    <property type="component" value="Unassembled WGS sequence"/>
</dbReference>
<accession>A0A318R6X2</accession>
<dbReference type="Pfam" id="PF13759">
    <property type="entry name" value="2OG-FeII_Oxy_5"/>
    <property type="match status" value="1"/>
</dbReference>
<proteinExistence type="predicted"/>
<protein>
    <recommendedName>
        <fullName evidence="3">Prolyl 4-hydroxylase alpha subunit Fe(2+) 2OG dioxygenase domain-containing protein</fullName>
    </recommendedName>
</protein>
<gene>
    <name evidence="1" type="ORF">DNJ73_06780</name>
</gene>
<evidence type="ECO:0000313" key="1">
    <source>
        <dbReference type="EMBL" id="PYE01128.1"/>
    </source>
</evidence>
<evidence type="ECO:0008006" key="3">
    <source>
        <dbReference type="Google" id="ProtNLM"/>
    </source>
</evidence>